<accession>A0A2M7K8T7</accession>
<accession>A0A1J5G996</accession>
<dbReference type="EMBL" id="PFKO01000264">
    <property type="protein sequence ID" value="PIY32069.1"/>
    <property type="molecule type" value="Genomic_DNA"/>
</dbReference>
<evidence type="ECO:0000313" key="3">
    <source>
        <dbReference type="EMBL" id="PIY32069.1"/>
    </source>
</evidence>
<dbReference type="Proteomes" id="UP000230646">
    <property type="component" value="Unassembled WGS sequence"/>
</dbReference>
<dbReference type="Proteomes" id="UP000228560">
    <property type="component" value="Unassembled WGS sequence"/>
</dbReference>
<reference evidence="6 7" key="3">
    <citation type="submission" date="2017-09" db="EMBL/GenBank/DDBJ databases">
        <title>Depth-based differentiation of microbial function through sediment-hosted aquifers and enrichment of novel symbionts in the deep terrestrial subsurface.</title>
        <authorList>
            <person name="Probst A.J."/>
            <person name="Ladd B."/>
            <person name="Jarett J.K."/>
            <person name="Geller-Mcgrath D.E."/>
            <person name="Sieber C.M."/>
            <person name="Emerson J.B."/>
            <person name="Anantharaman K."/>
            <person name="Thomas B.C."/>
            <person name="Malmstrom R."/>
            <person name="Stieglmeier M."/>
            <person name="Klingl A."/>
            <person name="Woyke T."/>
            <person name="Ryan C.M."/>
            <person name="Banfield J.F."/>
        </authorList>
    </citation>
    <scope>NUCLEOTIDE SEQUENCE [LARGE SCALE GENOMIC DNA]</scope>
    <source>
        <strain evidence="3">CG_4_10_14_3_um_filter_34_13</strain>
        <strain evidence="4">CG_4_9_14_3_um_filter_33_16</strain>
    </source>
</reference>
<dbReference type="Proteomes" id="UP000182763">
    <property type="component" value="Unassembled WGS sequence"/>
</dbReference>
<reference evidence="1 5" key="1">
    <citation type="journal article" date="2016" name="Environ. Microbiol.">
        <title>Genomic resolution of a cold subsurface aquifer community provides metabolic insights for novel microbes adapted to high CO concentrations.</title>
        <authorList>
            <person name="Probst A.J."/>
            <person name="Castelle C.J."/>
            <person name="Singh A."/>
            <person name="Brown C.T."/>
            <person name="Anantharaman K."/>
            <person name="Sharon I."/>
            <person name="Hug L.A."/>
            <person name="Burstein D."/>
            <person name="Emerson J.B."/>
            <person name="Thomas B.C."/>
            <person name="Banfield J.F."/>
        </authorList>
    </citation>
    <scope>NUCLEOTIDE SEQUENCE [LARGE SCALE GENOMIC DNA]</scope>
    <source>
        <strain evidence="1">CG2_30_33_13</strain>
    </source>
</reference>
<dbReference type="AlphaFoldDB" id="A0A1J5G996"/>
<evidence type="ECO:0000313" key="2">
    <source>
        <dbReference type="EMBL" id="PIX34541.1"/>
    </source>
</evidence>
<name>A0A1J5G996_9BACT</name>
<dbReference type="EMBL" id="PFIP01000063">
    <property type="protein sequence ID" value="PIX34541.1"/>
    <property type="molecule type" value="Genomic_DNA"/>
</dbReference>
<dbReference type="Proteomes" id="UP000231493">
    <property type="component" value="Unassembled WGS sequence"/>
</dbReference>
<evidence type="ECO:0000313" key="7">
    <source>
        <dbReference type="Proteomes" id="UP000230646"/>
    </source>
</evidence>
<evidence type="ECO:0000313" key="4">
    <source>
        <dbReference type="EMBL" id="PJB56134.1"/>
    </source>
</evidence>
<dbReference type="EMBL" id="MNYY01000106">
    <property type="protein sequence ID" value="OIP69257.1"/>
    <property type="molecule type" value="Genomic_DNA"/>
</dbReference>
<dbReference type="RefSeq" id="WP_406607887.1">
    <property type="nucleotide sequence ID" value="NZ_PFKO01000264.1"/>
</dbReference>
<gene>
    <name evidence="1" type="ORF">AUK42_05475</name>
    <name evidence="4" type="ORF">CO097_06045</name>
    <name evidence="3" type="ORF">COZ07_07005</name>
    <name evidence="2" type="ORF">COZ58_03625</name>
</gene>
<reference evidence="2" key="2">
    <citation type="submission" date="2017-09" db="EMBL/GenBank/DDBJ databases">
        <title>Depth-based differentiation of microbial function through sediment-hosted aquifers and enrichment of novel symbionts in the deep terrestrial subsurface.</title>
        <authorList>
            <person name="Probst A.J."/>
            <person name="Ladd B."/>
            <person name="Jarett J.K."/>
            <person name="Geller-Mcgrath D.E."/>
            <person name="Sieber C.M.K."/>
            <person name="Emerson J.B."/>
            <person name="Anantharaman K."/>
            <person name="Thomas B.C."/>
            <person name="Malmstrom R."/>
            <person name="Stieglmeier M."/>
            <person name="Klingl A."/>
            <person name="Woyke T."/>
            <person name="Ryan C.M."/>
            <person name="Banfield J.F."/>
        </authorList>
    </citation>
    <scope>NUCLEOTIDE SEQUENCE</scope>
    <source>
        <strain evidence="2">CG_4_8_14_3_um_filter_34_18</strain>
    </source>
</reference>
<accession>A0A2M7PN88</accession>
<sequence>MKTVKYMDEEKAIKKAMQVLIKELGPVEAIRFITIPKSRRIESVKRHREWQKILSKDIFFDEVFADKST</sequence>
<proteinExistence type="predicted"/>
<organism evidence="1 5">
    <name type="scientific">Candidatus Infernicultor aquiphilus</name>
    <dbReference type="NCBI Taxonomy" id="1805029"/>
    <lineage>
        <taxon>Bacteria</taxon>
        <taxon>Pseudomonadati</taxon>
        <taxon>Atribacterota</taxon>
        <taxon>Candidatus Phoenicimicrobiia</taxon>
        <taxon>Candidatus Pheonicimicrobiales</taxon>
        <taxon>Candidatus Phoenicimicrobiaceae</taxon>
        <taxon>Candidatus Infernicultor</taxon>
    </lineage>
</organism>
<evidence type="ECO:0000313" key="5">
    <source>
        <dbReference type="Proteomes" id="UP000182763"/>
    </source>
</evidence>
<evidence type="ECO:0000313" key="1">
    <source>
        <dbReference type="EMBL" id="OIP69257.1"/>
    </source>
</evidence>
<evidence type="ECO:0000313" key="6">
    <source>
        <dbReference type="Proteomes" id="UP000228560"/>
    </source>
</evidence>
<protein>
    <submittedName>
        <fullName evidence="1">Uncharacterized protein</fullName>
    </submittedName>
</protein>
<accession>A0A2M8CAN4</accession>
<comment type="caution">
    <text evidence="1">The sequence shown here is derived from an EMBL/GenBank/DDBJ whole genome shotgun (WGS) entry which is preliminary data.</text>
</comment>
<dbReference type="EMBL" id="PFTV01000148">
    <property type="protein sequence ID" value="PJB56134.1"/>
    <property type="molecule type" value="Genomic_DNA"/>
</dbReference>